<sequence>MQIEVEQIGFDLDGVIADTAEAFIRLACEEYDFCSYTLNDITSFQVEDCLNMPTELVEKIFYAILKDSLATGLQPMSGAVEVISQMATTAPVTIITARPLEQPVSDWLDHHFSTETCSRIMLVAMGDHDDKARYIHDHKLRYFVDDRAETCHNLQQQNIIPLVFDQPWNRGRHQLHSVTSWQEIHSLLQLPENHSS</sequence>
<name>A0A8J6N8R4_9BACT</name>
<dbReference type="InterPro" id="IPR036412">
    <property type="entry name" value="HAD-like_sf"/>
</dbReference>
<comment type="similarity">
    <text evidence="1">Belongs to the 5'(3')-deoxyribonucleotidase family.</text>
</comment>
<evidence type="ECO:0008006" key="5">
    <source>
        <dbReference type="Google" id="ProtNLM"/>
    </source>
</evidence>
<dbReference type="InterPro" id="IPR010708">
    <property type="entry name" value="5'(3')-deoxyribonucleotidase"/>
</dbReference>
<feature type="active site" description="Nucleophile" evidence="2">
    <location>
        <position position="11"/>
    </location>
</feature>
<dbReference type="InterPro" id="IPR052419">
    <property type="entry name" value="5_3-deoxyribonucleotidase-like"/>
</dbReference>
<dbReference type="PANTHER" id="PTHR35134:SF2">
    <property type="entry name" value="NUCLEOTIDASE YQFW-RELATED"/>
    <property type="match status" value="1"/>
</dbReference>
<feature type="active site" description="Proton donor" evidence="2">
    <location>
        <position position="13"/>
    </location>
</feature>
<evidence type="ECO:0000256" key="1">
    <source>
        <dbReference type="ARBA" id="ARBA00009589"/>
    </source>
</evidence>
<protein>
    <recommendedName>
        <fullName evidence="5">Haloacid dehalogenase</fullName>
    </recommendedName>
</protein>
<dbReference type="EMBL" id="JACNLK010000064">
    <property type="protein sequence ID" value="MBC8208949.1"/>
    <property type="molecule type" value="Genomic_DNA"/>
</dbReference>
<dbReference type="AlphaFoldDB" id="A0A8J6N8R4"/>
<proteinExistence type="inferred from homology"/>
<dbReference type="GO" id="GO:0008253">
    <property type="term" value="F:5'-nucleotidase activity"/>
    <property type="evidence" value="ECO:0007669"/>
    <property type="project" value="InterPro"/>
</dbReference>
<dbReference type="Gene3D" id="3.40.50.1000">
    <property type="entry name" value="HAD superfamily/HAD-like"/>
    <property type="match status" value="1"/>
</dbReference>
<evidence type="ECO:0000313" key="3">
    <source>
        <dbReference type="EMBL" id="MBC8208949.1"/>
    </source>
</evidence>
<accession>A0A8J6N8R4</accession>
<dbReference type="SUPFAM" id="SSF56784">
    <property type="entry name" value="HAD-like"/>
    <property type="match status" value="1"/>
</dbReference>
<dbReference type="Proteomes" id="UP000599024">
    <property type="component" value="Unassembled WGS sequence"/>
</dbReference>
<dbReference type="InterPro" id="IPR023214">
    <property type="entry name" value="HAD_sf"/>
</dbReference>
<dbReference type="Pfam" id="PF06941">
    <property type="entry name" value="NT5C"/>
    <property type="match status" value="1"/>
</dbReference>
<reference evidence="3 4" key="1">
    <citation type="submission" date="2020-08" db="EMBL/GenBank/DDBJ databases">
        <title>Bridging the membrane lipid divide: bacteria of the FCB group superphylum have the potential to synthesize archaeal ether lipids.</title>
        <authorList>
            <person name="Villanueva L."/>
            <person name="Von Meijenfeldt F.A.B."/>
            <person name="Westbye A.B."/>
            <person name="Yadav S."/>
            <person name="Hopmans E.C."/>
            <person name="Dutilh B.E."/>
            <person name="Sinninghe Damste J.S."/>
        </authorList>
    </citation>
    <scope>NUCLEOTIDE SEQUENCE [LARGE SCALE GENOMIC DNA]</scope>
    <source>
        <strain evidence="3">NIOZ-UU81</strain>
    </source>
</reference>
<evidence type="ECO:0000256" key="2">
    <source>
        <dbReference type="PIRSR" id="PIRSR610708-1"/>
    </source>
</evidence>
<organism evidence="3 4">
    <name type="scientific">Candidatus Desulfatifera sulfidica</name>
    <dbReference type="NCBI Taxonomy" id="2841691"/>
    <lineage>
        <taxon>Bacteria</taxon>
        <taxon>Pseudomonadati</taxon>
        <taxon>Thermodesulfobacteriota</taxon>
        <taxon>Desulfobulbia</taxon>
        <taxon>Desulfobulbales</taxon>
        <taxon>Desulfobulbaceae</taxon>
        <taxon>Candidatus Desulfatifera</taxon>
    </lineage>
</organism>
<gene>
    <name evidence="3" type="ORF">H8E79_07265</name>
</gene>
<comment type="caution">
    <text evidence="3">The sequence shown here is derived from an EMBL/GenBank/DDBJ whole genome shotgun (WGS) entry which is preliminary data.</text>
</comment>
<dbReference type="GO" id="GO:0009264">
    <property type="term" value="P:deoxyribonucleotide catabolic process"/>
    <property type="evidence" value="ECO:0007669"/>
    <property type="project" value="InterPro"/>
</dbReference>
<evidence type="ECO:0000313" key="4">
    <source>
        <dbReference type="Proteomes" id="UP000599024"/>
    </source>
</evidence>
<dbReference type="PANTHER" id="PTHR35134">
    <property type="entry name" value="NUCLEOTIDASE YQFW-RELATED"/>
    <property type="match status" value="1"/>
</dbReference>